<evidence type="ECO:0000313" key="2">
    <source>
        <dbReference type="EMBL" id="CAG8848524.1"/>
    </source>
</evidence>
<dbReference type="Proteomes" id="UP000789901">
    <property type="component" value="Unassembled WGS sequence"/>
</dbReference>
<accession>A0ABN7X5E7</accession>
<comment type="caution">
    <text evidence="2">The sequence shown here is derived from an EMBL/GenBank/DDBJ whole genome shotgun (WGS) entry which is preliminary data.</text>
</comment>
<reference evidence="2 3" key="1">
    <citation type="submission" date="2021-06" db="EMBL/GenBank/DDBJ databases">
        <authorList>
            <person name="Kallberg Y."/>
            <person name="Tangrot J."/>
            <person name="Rosling A."/>
        </authorList>
    </citation>
    <scope>NUCLEOTIDE SEQUENCE [LARGE SCALE GENOMIC DNA]</scope>
    <source>
        <strain evidence="2 3">120-4 pot B 10/14</strain>
    </source>
</reference>
<organism evidence="2 3">
    <name type="scientific">Gigaspora margarita</name>
    <dbReference type="NCBI Taxonomy" id="4874"/>
    <lineage>
        <taxon>Eukaryota</taxon>
        <taxon>Fungi</taxon>
        <taxon>Fungi incertae sedis</taxon>
        <taxon>Mucoromycota</taxon>
        <taxon>Glomeromycotina</taxon>
        <taxon>Glomeromycetes</taxon>
        <taxon>Diversisporales</taxon>
        <taxon>Gigasporaceae</taxon>
        <taxon>Gigaspora</taxon>
    </lineage>
</organism>
<sequence length="78" mass="8821">MAETKTDDNDKNLVHNDANEKTNYGEKNFNNEKIQDEEKNIDEESQVGSVIDLVSAAVSTNDDPNLPCLTFRFWVLST</sequence>
<feature type="non-terminal residue" evidence="2">
    <location>
        <position position="78"/>
    </location>
</feature>
<name>A0ABN7X5E7_GIGMA</name>
<gene>
    <name evidence="2" type="ORF">GMARGA_LOCUS39220</name>
</gene>
<dbReference type="EMBL" id="CAJVQB010092418">
    <property type="protein sequence ID" value="CAG8848524.1"/>
    <property type="molecule type" value="Genomic_DNA"/>
</dbReference>
<feature type="region of interest" description="Disordered" evidence="1">
    <location>
        <begin position="1"/>
        <end position="32"/>
    </location>
</feature>
<evidence type="ECO:0000313" key="3">
    <source>
        <dbReference type="Proteomes" id="UP000789901"/>
    </source>
</evidence>
<protein>
    <submittedName>
        <fullName evidence="2">38897_t:CDS:1</fullName>
    </submittedName>
</protein>
<evidence type="ECO:0000256" key="1">
    <source>
        <dbReference type="SAM" id="MobiDB-lite"/>
    </source>
</evidence>
<keyword evidence="3" id="KW-1185">Reference proteome</keyword>
<proteinExistence type="predicted"/>